<dbReference type="InterPro" id="IPR028989">
    <property type="entry name" value="RimP_N"/>
</dbReference>
<keyword evidence="2 3" id="KW-0690">Ribosome biogenesis</keyword>
<evidence type="ECO:0000313" key="7">
    <source>
        <dbReference type="Proteomes" id="UP000031631"/>
    </source>
</evidence>
<dbReference type="EMBL" id="AP012273">
    <property type="protein sequence ID" value="BAO44460.1"/>
    <property type="molecule type" value="Genomic_DNA"/>
</dbReference>
<keyword evidence="1 3" id="KW-0963">Cytoplasm</keyword>
<dbReference type="InterPro" id="IPR003728">
    <property type="entry name" value="Ribosome_maturation_RimP"/>
</dbReference>
<dbReference type="RefSeq" id="WP_041067307.1">
    <property type="nucleotide sequence ID" value="NZ_AP012273.1"/>
</dbReference>
<feature type="domain" description="Ribosome maturation factor RimP C-terminal" evidence="5">
    <location>
        <begin position="88"/>
        <end position="152"/>
    </location>
</feature>
<dbReference type="InterPro" id="IPR028998">
    <property type="entry name" value="RimP_C"/>
</dbReference>
<evidence type="ECO:0000256" key="1">
    <source>
        <dbReference type="ARBA" id="ARBA00022490"/>
    </source>
</evidence>
<dbReference type="Pfam" id="PF17384">
    <property type="entry name" value="DUF150_C"/>
    <property type="match status" value="1"/>
</dbReference>
<reference evidence="6 7" key="1">
    <citation type="journal article" date="2014" name="PLoS ONE">
        <title>Physiological and genomic features of a novel sulfur-oxidizing gammaproteobacterium belonging to a previously uncultivated symbiotic lineage isolated from a hydrothermal vent.</title>
        <authorList>
            <person name="Nunoura T."/>
            <person name="Takaki Y."/>
            <person name="Kazama H."/>
            <person name="Kakuta J."/>
            <person name="Shimamura S."/>
            <person name="Makita H."/>
            <person name="Hirai M."/>
            <person name="Miyazaki M."/>
            <person name="Takai K."/>
        </authorList>
    </citation>
    <scope>NUCLEOTIDE SEQUENCE [LARGE SCALE GENOMIC DNA]</scope>
    <source>
        <strain evidence="6 7">Hiromi1</strain>
    </source>
</reference>
<dbReference type="OrthoDB" id="9805006at2"/>
<dbReference type="Pfam" id="PF02576">
    <property type="entry name" value="RimP_N"/>
    <property type="match status" value="1"/>
</dbReference>
<dbReference type="HAMAP" id="MF_01077">
    <property type="entry name" value="RimP"/>
    <property type="match status" value="1"/>
</dbReference>
<dbReference type="NCBIfam" id="NF000927">
    <property type="entry name" value="PRK00092.1-1"/>
    <property type="match status" value="1"/>
</dbReference>
<evidence type="ECO:0000259" key="4">
    <source>
        <dbReference type="Pfam" id="PF02576"/>
    </source>
</evidence>
<dbReference type="CDD" id="cd01734">
    <property type="entry name" value="YlxS_C"/>
    <property type="match status" value="1"/>
</dbReference>
<comment type="function">
    <text evidence="3">Required for maturation of 30S ribosomal subunits.</text>
</comment>
<dbReference type="AlphaFoldDB" id="A0A7U6GIY2"/>
<dbReference type="FunFam" id="3.30.300.70:FF:000001">
    <property type="entry name" value="Ribosome maturation factor RimP"/>
    <property type="match status" value="1"/>
</dbReference>
<dbReference type="Gene3D" id="2.30.30.180">
    <property type="entry name" value="Ribosome maturation factor RimP, C-terminal domain"/>
    <property type="match status" value="1"/>
</dbReference>
<evidence type="ECO:0000313" key="6">
    <source>
        <dbReference type="EMBL" id="BAO44460.1"/>
    </source>
</evidence>
<dbReference type="InterPro" id="IPR035956">
    <property type="entry name" value="RimP_N_sf"/>
</dbReference>
<dbReference type="PANTHER" id="PTHR33867">
    <property type="entry name" value="RIBOSOME MATURATION FACTOR RIMP"/>
    <property type="match status" value="1"/>
</dbReference>
<sequence>MQKASAKLQEVVRGVVEPMGYELVGVEYLSGYQGGNLLRVYIDQEKGISVDDCAAVSHQLSGVLDVEDPLPGQYSLEVSSPGMDRPIFDAEQFERYIGRQVNVKLDPSVGGRRKYKGLLLGLEDNHILVEVDGEVYPLYLDQIQEARLVPEF</sequence>
<comment type="similarity">
    <text evidence="3">Belongs to the RimP family.</text>
</comment>
<dbReference type="GO" id="GO:0005829">
    <property type="term" value="C:cytosol"/>
    <property type="evidence" value="ECO:0007669"/>
    <property type="project" value="TreeGrafter"/>
</dbReference>
<dbReference type="SUPFAM" id="SSF75420">
    <property type="entry name" value="YhbC-like, N-terminal domain"/>
    <property type="match status" value="1"/>
</dbReference>
<organism evidence="6 7">
    <name type="scientific">Thiolapillus brandeum</name>
    <dbReference type="NCBI Taxonomy" id="1076588"/>
    <lineage>
        <taxon>Bacteria</taxon>
        <taxon>Pseudomonadati</taxon>
        <taxon>Pseudomonadota</taxon>
        <taxon>Gammaproteobacteria</taxon>
        <taxon>Chromatiales</taxon>
        <taxon>Sedimenticolaceae</taxon>
        <taxon>Thiolapillus</taxon>
    </lineage>
</organism>
<evidence type="ECO:0000256" key="3">
    <source>
        <dbReference type="HAMAP-Rule" id="MF_01077"/>
    </source>
</evidence>
<comment type="subcellular location">
    <subcellularLocation>
        <location evidence="3">Cytoplasm</location>
    </subcellularLocation>
</comment>
<dbReference type="Proteomes" id="UP000031631">
    <property type="component" value="Chromosome"/>
</dbReference>
<dbReference type="Gene3D" id="3.30.300.70">
    <property type="entry name" value="RimP-like superfamily, N-terminal"/>
    <property type="match status" value="1"/>
</dbReference>
<feature type="domain" description="Ribosome maturation factor RimP N-terminal" evidence="4">
    <location>
        <begin position="12"/>
        <end position="84"/>
    </location>
</feature>
<keyword evidence="7" id="KW-1185">Reference proteome</keyword>
<dbReference type="KEGG" id="tbn:TBH_C1541"/>
<protein>
    <recommendedName>
        <fullName evidence="3">Ribosome maturation factor RimP</fullName>
    </recommendedName>
</protein>
<dbReference type="InterPro" id="IPR036847">
    <property type="entry name" value="RimP_C_sf"/>
</dbReference>
<evidence type="ECO:0000259" key="5">
    <source>
        <dbReference type="Pfam" id="PF17384"/>
    </source>
</evidence>
<proteinExistence type="inferred from homology"/>
<gene>
    <name evidence="3" type="primary">rimP</name>
    <name evidence="6" type="ORF">TBH_C1541</name>
</gene>
<dbReference type="GO" id="GO:0006412">
    <property type="term" value="P:translation"/>
    <property type="evidence" value="ECO:0007669"/>
    <property type="project" value="TreeGrafter"/>
</dbReference>
<name>A0A7U6GIY2_9GAMM</name>
<dbReference type="SUPFAM" id="SSF74942">
    <property type="entry name" value="YhbC-like, C-terminal domain"/>
    <property type="match status" value="1"/>
</dbReference>
<dbReference type="GO" id="GO:0000028">
    <property type="term" value="P:ribosomal small subunit assembly"/>
    <property type="evidence" value="ECO:0007669"/>
    <property type="project" value="TreeGrafter"/>
</dbReference>
<dbReference type="PANTHER" id="PTHR33867:SF1">
    <property type="entry name" value="RIBOSOME MATURATION FACTOR RIMP"/>
    <property type="match status" value="1"/>
</dbReference>
<accession>A0A7U6GIY2</accession>
<evidence type="ECO:0000256" key="2">
    <source>
        <dbReference type="ARBA" id="ARBA00022517"/>
    </source>
</evidence>